<feature type="transmembrane region" description="Helical" evidence="15">
    <location>
        <begin position="85"/>
        <end position="106"/>
    </location>
</feature>
<dbReference type="Pfam" id="PF00858">
    <property type="entry name" value="ASC"/>
    <property type="match status" value="1"/>
</dbReference>
<evidence type="ECO:0000256" key="3">
    <source>
        <dbReference type="ARBA" id="ARBA00022448"/>
    </source>
</evidence>
<evidence type="ECO:0000256" key="9">
    <source>
        <dbReference type="ARBA" id="ARBA00023136"/>
    </source>
</evidence>
<sequence length="170" mass="18945">MAAPANSEGLRKRRPSLSDSDEDYGTDDSGDEKEMQNIVKDIESDKLKQETLPDSRWTKMKSTMKQWGETSSCHGIPHMAQAHTIVAVIVWAIILFFCACGFVYLFSDTLLTYLAFGKLVQLNFAMESSNFPSITFCNINPYKLSEIKKIPELAALLTVYESSANGTLTS</sequence>
<keyword evidence="8 13" id="KW-0406">Ion transport</keyword>
<dbReference type="OrthoDB" id="6238402at2759"/>
<evidence type="ECO:0000256" key="11">
    <source>
        <dbReference type="ARBA" id="ARBA00023201"/>
    </source>
</evidence>
<feature type="compositionally biased region" description="Acidic residues" evidence="14">
    <location>
        <begin position="19"/>
        <end position="31"/>
    </location>
</feature>
<feature type="region of interest" description="Disordered" evidence="14">
    <location>
        <begin position="1"/>
        <end position="41"/>
    </location>
</feature>
<dbReference type="Proteomes" id="UP000218231">
    <property type="component" value="Unassembled WGS sequence"/>
</dbReference>
<accession>A0A2A2JPJ7</accession>
<name>A0A2A2JPJ7_9BILA</name>
<evidence type="ECO:0000256" key="15">
    <source>
        <dbReference type="SAM" id="Phobius"/>
    </source>
</evidence>
<comment type="subcellular location">
    <subcellularLocation>
        <location evidence="1">Membrane</location>
        <topology evidence="1">Multi-pass membrane protein</topology>
    </subcellularLocation>
</comment>
<reference evidence="16 17" key="1">
    <citation type="journal article" date="2017" name="Curr. Biol.">
        <title>Genome architecture and evolution of a unichromosomal asexual nematode.</title>
        <authorList>
            <person name="Fradin H."/>
            <person name="Zegar C."/>
            <person name="Gutwein M."/>
            <person name="Lucas J."/>
            <person name="Kovtun M."/>
            <person name="Corcoran D."/>
            <person name="Baugh L.R."/>
            <person name="Kiontke K."/>
            <person name="Gunsalus K."/>
            <person name="Fitch D.H."/>
            <person name="Piano F."/>
        </authorList>
    </citation>
    <scope>NUCLEOTIDE SEQUENCE [LARGE SCALE GENOMIC DNA]</scope>
    <source>
        <strain evidence="16">PF1309</strain>
    </source>
</reference>
<keyword evidence="4 13" id="KW-0894">Sodium channel</keyword>
<dbReference type="PANTHER" id="PTHR11690:SF248">
    <property type="entry name" value="PICKPOCKET 17, ISOFORM A"/>
    <property type="match status" value="1"/>
</dbReference>
<keyword evidence="9 15" id="KW-0472">Membrane</keyword>
<dbReference type="STRING" id="2018661.A0A2A2JPJ7"/>
<organism evidence="16 17">
    <name type="scientific">Diploscapter pachys</name>
    <dbReference type="NCBI Taxonomy" id="2018661"/>
    <lineage>
        <taxon>Eukaryota</taxon>
        <taxon>Metazoa</taxon>
        <taxon>Ecdysozoa</taxon>
        <taxon>Nematoda</taxon>
        <taxon>Chromadorea</taxon>
        <taxon>Rhabditida</taxon>
        <taxon>Rhabditina</taxon>
        <taxon>Rhabditomorpha</taxon>
        <taxon>Rhabditoidea</taxon>
        <taxon>Rhabditidae</taxon>
        <taxon>Diploscapter</taxon>
    </lineage>
</organism>
<evidence type="ECO:0000313" key="17">
    <source>
        <dbReference type="Proteomes" id="UP000218231"/>
    </source>
</evidence>
<evidence type="ECO:0000256" key="7">
    <source>
        <dbReference type="ARBA" id="ARBA00023053"/>
    </source>
</evidence>
<evidence type="ECO:0000256" key="1">
    <source>
        <dbReference type="ARBA" id="ARBA00004141"/>
    </source>
</evidence>
<dbReference type="AlphaFoldDB" id="A0A2A2JPJ7"/>
<gene>
    <name evidence="16" type="ORF">WR25_20878</name>
</gene>
<evidence type="ECO:0000256" key="12">
    <source>
        <dbReference type="ARBA" id="ARBA00023303"/>
    </source>
</evidence>
<keyword evidence="10" id="KW-0325">Glycoprotein</keyword>
<evidence type="ECO:0000256" key="13">
    <source>
        <dbReference type="RuleBase" id="RU000679"/>
    </source>
</evidence>
<dbReference type="InterPro" id="IPR001873">
    <property type="entry name" value="ENaC"/>
</dbReference>
<evidence type="ECO:0000256" key="2">
    <source>
        <dbReference type="ARBA" id="ARBA00007193"/>
    </source>
</evidence>
<keyword evidence="3 13" id="KW-0813">Transport</keyword>
<protein>
    <submittedName>
        <fullName evidence="16">Uncharacterized protein</fullName>
    </submittedName>
</protein>
<evidence type="ECO:0000256" key="4">
    <source>
        <dbReference type="ARBA" id="ARBA00022461"/>
    </source>
</evidence>
<evidence type="ECO:0000256" key="14">
    <source>
        <dbReference type="SAM" id="MobiDB-lite"/>
    </source>
</evidence>
<keyword evidence="17" id="KW-1185">Reference proteome</keyword>
<keyword evidence="12 13" id="KW-0407">Ion channel</keyword>
<evidence type="ECO:0000256" key="6">
    <source>
        <dbReference type="ARBA" id="ARBA00022989"/>
    </source>
</evidence>
<comment type="caution">
    <text evidence="16">The sequence shown here is derived from an EMBL/GenBank/DDBJ whole genome shotgun (WGS) entry which is preliminary data.</text>
</comment>
<dbReference type="GO" id="GO:0005886">
    <property type="term" value="C:plasma membrane"/>
    <property type="evidence" value="ECO:0007669"/>
    <property type="project" value="TreeGrafter"/>
</dbReference>
<keyword evidence="7" id="KW-0915">Sodium</keyword>
<keyword evidence="11 13" id="KW-0739">Sodium transport</keyword>
<dbReference type="PANTHER" id="PTHR11690">
    <property type="entry name" value="AMILORIDE-SENSITIVE SODIUM CHANNEL-RELATED"/>
    <property type="match status" value="1"/>
</dbReference>
<evidence type="ECO:0000313" key="16">
    <source>
        <dbReference type="EMBL" id="PAV63628.1"/>
    </source>
</evidence>
<comment type="similarity">
    <text evidence="2 13">Belongs to the amiloride-sensitive sodium channel (TC 1.A.6) family.</text>
</comment>
<keyword evidence="5 13" id="KW-0812">Transmembrane</keyword>
<keyword evidence="6 15" id="KW-1133">Transmembrane helix</keyword>
<feature type="compositionally biased region" description="Basic and acidic residues" evidence="14">
    <location>
        <begin position="32"/>
        <end position="41"/>
    </location>
</feature>
<proteinExistence type="inferred from homology"/>
<dbReference type="EMBL" id="LIAE01010300">
    <property type="protein sequence ID" value="PAV63628.1"/>
    <property type="molecule type" value="Genomic_DNA"/>
</dbReference>
<evidence type="ECO:0000256" key="10">
    <source>
        <dbReference type="ARBA" id="ARBA00023180"/>
    </source>
</evidence>
<evidence type="ECO:0000256" key="8">
    <source>
        <dbReference type="ARBA" id="ARBA00023065"/>
    </source>
</evidence>
<dbReference type="GO" id="GO:0015280">
    <property type="term" value="F:ligand-gated sodium channel activity"/>
    <property type="evidence" value="ECO:0007669"/>
    <property type="project" value="TreeGrafter"/>
</dbReference>
<evidence type="ECO:0000256" key="5">
    <source>
        <dbReference type="ARBA" id="ARBA00022692"/>
    </source>
</evidence>